<proteinExistence type="predicted"/>
<keyword evidence="2" id="KW-0732">Signal</keyword>
<feature type="chain" id="PRO_5012352129" description="DUF3300 domain-containing protein" evidence="2">
    <location>
        <begin position="27"/>
        <end position="428"/>
    </location>
</feature>
<feature type="compositionally biased region" description="Basic and acidic residues" evidence="1">
    <location>
        <begin position="364"/>
        <end position="374"/>
    </location>
</feature>
<evidence type="ECO:0000313" key="3">
    <source>
        <dbReference type="EMBL" id="SBW06139.1"/>
    </source>
</evidence>
<evidence type="ECO:0008006" key="4">
    <source>
        <dbReference type="Google" id="ProtNLM"/>
    </source>
</evidence>
<reference evidence="3" key="1">
    <citation type="submission" date="2016-04" db="EMBL/GenBank/DDBJ databases">
        <authorList>
            <person name="Evans L.H."/>
            <person name="Alamgir A."/>
            <person name="Owens N."/>
            <person name="Weber N.D."/>
            <person name="Virtaneva K."/>
            <person name="Barbian K."/>
            <person name="Babar A."/>
            <person name="Rosenke K."/>
        </authorList>
    </citation>
    <scope>NUCLEOTIDE SEQUENCE</scope>
    <source>
        <strain evidence="3">86</strain>
    </source>
</reference>
<organism evidence="3">
    <name type="scientific">uncultured delta proteobacterium</name>
    <dbReference type="NCBI Taxonomy" id="34034"/>
    <lineage>
        <taxon>Bacteria</taxon>
        <taxon>Deltaproteobacteria</taxon>
        <taxon>environmental samples</taxon>
    </lineage>
</organism>
<feature type="compositionally biased region" description="Gly residues" evidence="1">
    <location>
        <begin position="409"/>
        <end position="428"/>
    </location>
</feature>
<sequence>MERFSRHIFAAALLALLLLPPGESGAADQAAGSQLSAAQLEQLAAPVALYPDALVSQVLMAATYPLEVVSAARWAEDNAKLQGDALDAAVQKQPWDPSVKSLVKFPQVLRMMNDKLDWMEQLGNAFLAQPKDVMDAVQRLRAKAEAQGNLTSNAQQTVTTQAASGSSSKVIVIQPAQPDVIYVPTYNPTVVYGAWPYPANPPYAWYPPGYVAGTALLSFGVGVAVGYSMWGYPDWHGGHVDINVNNYTHFTGGPPPPPPPRPSGGPGPRPPAGQGPRPGGDVWSHNPDHRGNVPYTNAKVAEQFRRPGQSGPSPAQQRINAREAFRGRSDAAIGRQSPGKLPSGGHISRPGGGEHSPGQLRQNAPERRQIERTTQRGSVFQGLQNHGAGSRGEWQRGTQSRQIMRAHPDGGGFHPPAGGGGLRGRLHR</sequence>
<feature type="signal peptide" evidence="2">
    <location>
        <begin position="1"/>
        <end position="26"/>
    </location>
</feature>
<feature type="region of interest" description="Disordered" evidence="1">
    <location>
        <begin position="325"/>
        <end position="428"/>
    </location>
</feature>
<dbReference type="PANTHER" id="PTHR40269:SF1">
    <property type="entry name" value="OUTER MEMBRANE PROTEIN"/>
    <property type="match status" value="1"/>
</dbReference>
<dbReference type="InterPro" id="IPR021728">
    <property type="entry name" value="DUF3300"/>
</dbReference>
<dbReference type="PANTHER" id="PTHR40269">
    <property type="entry name" value="OUTER MEMBRANE PROTEIN-RELATED"/>
    <property type="match status" value="1"/>
</dbReference>
<accession>A0A212K363</accession>
<evidence type="ECO:0000256" key="1">
    <source>
        <dbReference type="SAM" id="MobiDB-lite"/>
    </source>
</evidence>
<dbReference type="EMBL" id="FLUQ01000002">
    <property type="protein sequence ID" value="SBW06139.1"/>
    <property type="molecule type" value="Genomic_DNA"/>
</dbReference>
<feature type="region of interest" description="Disordered" evidence="1">
    <location>
        <begin position="246"/>
        <end position="294"/>
    </location>
</feature>
<feature type="compositionally biased region" description="Pro residues" evidence="1">
    <location>
        <begin position="253"/>
        <end position="273"/>
    </location>
</feature>
<dbReference type="AlphaFoldDB" id="A0A212K363"/>
<dbReference type="Pfam" id="PF11737">
    <property type="entry name" value="DUF3300"/>
    <property type="match status" value="1"/>
</dbReference>
<gene>
    <name evidence="3" type="ORF">KL86DPRO_20610</name>
</gene>
<name>A0A212K363_9DELT</name>
<protein>
    <recommendedName>
        <fullName evidence="4">DUF3300 domain-containing protein</fullName>
    </recommendedName>
</protein>
<feature type="compositionally biased region" description="Polar residues" evidence="1">
    <location>
        <begin position="375"/>
        <end position="384"/>
    </location>
</feature>
<evidence type="ECO:0000256" key="2">
    <source>
        <dbReference type="SAM" id="SignalP"/>
    </source>
</evidence>